<sequence length="82" mass="9309">MHAIPAKPYNLASTNGMVIFIYEFQNNLARMASSNTVSVHYEKASPCTNEPEHIISIGHPFYIQKLIRTSMDVRWTSNGRPN</sequence>
<evidence type="ECO:0000313" key="1">
    <source>
        <dbReference type="EMBL" id="KAJ8951768.1"/>
    </source>
</evidence>
<evidence type="ECO:0000313" key="2">
    <source>
        <dbReference type="Proteomes" id="UP001162164"/>
    </source>
</evidence>
<protein>
    <submittedName>
        <fullName evidence="1">Uncharacterized protein</fullName>
    </submittedName>
</protein>
<accession>A0ABQ9IR65</accession>
<organism evidence="1 2">
    <name type="scientific">Molorchus minor</name>
    <dbReference type="NCBI Taxonomy" id="1323400"/>
    <lineage>
        <taxon>Eukaryota</taxon>
        <taxon>Metazoa</taxon>
        <taxon>Ecdysozoa</taxon>
        <taxon>Arthropoda</taxon>
        <taxon>Hexapoda</taxon>
        <taxon>Insecta</taxon>
        <taxon>Pterygota</taxon>
        <taxon>Neoptera</taxon>
        <taxon>Endopterygota</taxon>
        <taxon>Coleoptera</taxon>
        <taxon>Polyphaga</taxon>
        <taxon>Cucujiformia</taxon>
        <taxon>Chrysomeloidea</taxon>
        <taxon>Cerambycidae</taxon>
        <taxon>Lamiinae</taxon>
        <taxon>Monochamini</taxon>
        <taxon>Molorchus</taxon>
    </lineage>
</organism>
<gene>
    <name evidence="1" type="ORF">NQ317_013707</name>
</gene>
<keyword evidence="2" id="KW-1185">Reference proteome</keyword>
<name>A0ABQ9IR65_9CUCU</name>
<comment type="caution">
    <text evidence="1">The sequence shown here is derived from an EMBL/GenBank/DDBJ whole genome shotgun (WGS) entry which is preliminary data.</text>
</comment>
<proteinExistence type="predicted"/>
<dbReference type="Proteomes" id="UP001162164">
    <property type="component" value="Unassembled WGS sequence"/>
</dbReference>
<reference evidence="1" key="1">
    <citation type="journal article" date="2023" name="Insect Mol. Biol.">
        <title>Genome sequencing provides insights into the evolution of gene families encoding plant cell wall-degrading enzymes in longhorned beetles.</title>
        <authorList>
            <person name="Shin N.R."/>
            <person name="Okamura Y."/>
            <person name="Kirsch R."/>
            <person name="Pauchet Y."/>
        </authorList>
    </citation>
    <scope>NUCLEOTIDE SEQUENCE</scope>
    <source>
        <strain evidence="1">MMC_N1</strain>
    </source>
</reference>
<dbReference type="EMBL" id="JAPWTJ010003798">
    <property type="protein sequence ID" value="KAJ8951768.1"/>
    <property type="molecule type" value="Genomic_DNA"/>
</dbReference>